<name>A0A7C8ZRZ7_OPUST</name>
<organism evidence="1">
    <name type="scientific">Opuntia streptacantha</name>
    <name type="common">Prickly pear cactus</name>
    <name type="synonym">Opuntia cardona</name>
    <dbReference type="NCBI Taxonomy" id="393608"/>
    <lineage>
        <taxon>Eukaryota</taxon>
        <taxon>Viridiplantae</taxon>
        <taxon>Streptophyta</taxon>
        <taxon>Embryophyta</taxon>
        <taxon>Tracheophyta</taxon>
        <taxon>Spermatophyta</taxon>
        <taxon>Magnoliopsida</taxon>
        <taxon>eudicotyledons</taxon>
        <taxon>Gunneridae</taxon>
        <taxon>Pentapetalae</taxon>
        <taxon>Caryophyllales</taxon>
        <taxon>Cactineae</taxon>
        <taxon>Cactaceae</taxon>
        <taxon>Opuntioideae</taxon>
        <taxon>Opuntia</taxon>
    </lineage>
</organism>
<sequence>MGQSLIRCPACASRCDHVVSAPMLEQGRCFTVLANQYRFHSVRYIKIVFSERSNVEFTVFHRRVYEIGYVIIILEDSHISAIKTMRMFAIKVVERAIWVVADGYAYSGFGIVSIVNMHPHNILSGVLVVQNFWPLKNIGFMKIMGLVGFLSCKHNTLILPCPQVLGRVASNSDDVNACQSILVGNICWSILILSIPVICLRQFIIQNTTTVGLYRISFRV</sequence>
<accession>A0A7C8ZRZ7</accession>
<reference evidence="1" key="1">
    <citation type="journal article" date="2013" name="J. Plant Res.">
        <title>Effect of fungi and light on seed germination of three Opuntia species from semiarid lands of central Mexico.</title>
        <authorList>
            <person name="Delgado-Sanchez P."/>
            <person name="Jimenez-Bremont J.F."/>
            <person name="Guerrero-Gonzalez Mde L."/>
            <person name="Flores J."/>
        </authorList>
    </citation>
    <scope>NUCLEOTIDE SEQUENCE</scope>
    <source>
        <tissue evidence="1">Cladode</tissue>
    </source>
</reference>
<dbReference type="EMBL" id="GISG01155451">
    <property type="protein sequence ID" value="MBA4648415.1"/>
    <property type="molecule type" value="Transcribed_RNA"/>
</dbReference>
<protein>
    <submittedName>
        <fullName evidence="1">Uncharacterized protein</fullName>
    </submittedName>
</protein>
<evidence type="ECO:0000313" key="1">
    <source>
        <dbReference type="EMBL" id="MBA4648415.1"/>
    </source>
</evidence>
<dbReference type="AlphaFoldDB" id="A0A7C8ZRZ7"/>
<proteinExistence type="predicted"/>
<reference evidence="1" key="2">
    <citation type="submission" date="2020-07" db="EMBL/GenBank/DDBJ databases">
        <authorList>
            <person name="Vera ALvarez R."/>
            <person name="Arias-Moreno D.M."/>
            <person name="Jimenez-Jacinto V."/>
            <person name="Jimenez-Bremont J.F."/>
            <person name="Swaminathan K."/>
            <person name="Moose S.P."/>
            <person name="Guerrero-Gonzalez M.L."/>
            <person name="Marino-Ramirez L."/>
            <person name="Landsman D."/>
            <person name="Rodriguez-Kessler M."/>
            <person name="Delgado-Sanchez P."/>
        </authorList>
    </citation>
    <scope>NUCLEOTIDE SEQUENCE</scope>
    <source>
        <tissue evidence="1">Cladode</tissue>
    </source>
</reference>